<dbReference type="SMART" id="SM00320">
    <property type="entry name" value="WD40"/>
    <property type="match status" value="7"/>
</dbReference>
<dbReference type="InterPro" id="IPR020472">
    <property type="entry name" value="WD40_PAC1"/>
</dbReference>
<feature type="repeat" description="WD" evidence="7">
    <location>
        <begin position="318"/>
        <end position="360"/>
    </location>
</feature>
<comment type="caution">
    <text evidence="10">The sequence shown here is derived from an EMBL/GenBank/DDBJ whole genome shotgun (WGS) entry which is preliminary data.</text>
</comment>
<dbReference type="PROSITE" id="PS50082">
    <property type="entry name" value="WD_REPEATS_2"/>
    <property type="match status" value="2"/>
</dbReference>
<dbReference type="EMBL" id="AGSI01000002">
    <property type="protein sequence ID" value="EIE26522.1"/>
    <property type="molecule type" value="Genomic_DNA"/>
</dbReference>
<dbReference type="SUPFAM" id="SSF50978">
    <property type="entry name" value="WD40 repeat-like"/>
    <property type="match status" value="1"/>
</dbReference>
<evidence type="ECO:0000256" key="7">
    <source>
        <dbReference type="PROSITE-ProRule" id="PRU00221"/>
    </source>
</evidence>
<feature type="compositionally biased region" description="Basic and acidic residues" evidence="8">
    <location>
        <begin position="143"/>
        <end position="155"/>
    </location>
</feature>
<dbReference type="GO" id="GO:0008270">
    <property type="term" value="F:zinc ion binding"/>
    <property type="evidence" value="ECO:0007669"/>
    <property type="project" value="UniProtKB-KW"/>
</dbReference>
<dbReference type="PANTHER" id="PTHR44080:SF1">
    <property type="entry name" value="E3 UBIQUITIN-PROTEIN LIGASE COP1"/>
    <property type="match status" value="1"/>
</dbReference>
<reference evidence="10 11" key="1">
    <citation type="journal article" date="2012" name="Genome Biol.">
        <title>The genome of the polar eukaryotic microalga coccomyxa subellipsoidea reveals traits of cold adaptation.</title>
        <authorList>
            <person name="Blanc G."/>
            <person name="Agarkova I."/>
            <person name="Grimwood J."/>
            <person name="Kuo A."/>
            <person name="Brueggeman A."/>
            <person name="Dunigan D."/>
            <person name="Gurnon J."/>
            <person name="Ladunga I."/>
            <person name="Lindquist E."/>
            <person name="Lucas S."/>
            <person name="Pangilinan J."/>
            <person name="Proschold T."/>
            <person name="Salamov A."/>
            <person name="Schmutz J."/>
            <person name="Weeks D."/>
            <person name="Yamada T."/>
            <person name="Claverie J.M."/>
            <person name="Grigoriev I."/>
            <person name="Van Etten J."/>
            <person name="Lomsadze A."/>
            <person name="Borodovsky M."/>
        </authorList>
    </citation>
    <scope>NUCLEOTIDE SEQUENCE [LARGE SCALE GENOMIC DNA]</scope>
    <source>
        <strain evidence="10 11">C-169</strain>
    </source>
</reference>
<dbReference type="eggNOG" id="KOG0297">
    <property type="taxonomic scope" value="Eukaryota"/>
</dbReference>
<dbReference type="InterPro" id="IPR013083">
    <property type="entry name" value="Znf_RING/FYVE/PHD"/>
</dbReference>
<organism evidence="10 11">
    <name type="scientific">Coccomyxa subellipsoidea (strain C-169)</name>
    <name type="common">Green microalga</name>
    <dbReference type="NCBI Taxonomy" id="574566"/>
    <lineage>
        <taxon>Eukaryota</taxon>
        <taxon>Viridiplantae</taxon>
        <taxon>Chlorophyta</taxon>
        <taxon>core chlorophytes</taxon>
        <taxon>Trebouxiophyceae</taxon>
        <taxon>Trebouxiophyceae incertae sedis</taxon>
        <taxon>Coccomyxaceae</taxon>
        <taxon>Coccomyxa</taxon>
        <taxon>Coccomyxa subellipsoidea</taxon>
    </lineage>
</organism>
<dbReference type="STRING" id="574566.I0Z7A3"/>
<dbReference type="SUPFAM" id="SSF57850">
    <property type="entry name" value="RING/U-box"/>
    <property type="match status" value="1"/>
</dbReference>
<feature type="region of interest" description="Disordered" evidence="8">
    <location>
        <begin position="143"/>
        <end position="164"/>
    </location>
</feature>
<dbReference type="InterPro" id="IPR017907">
    <property type="entry name" value="Znf_RING_CS"/>
</dbReference>
<evidence type="ECO:0000256" key="4">
    <source>
        <dbReference type="ARBA" id="ARBA00022771"/>
    </source>
</evidence>
<dbReference type="InterPro" id="IPR001841">
    <property type="entry name" value="Znf_RING"/>
</dbReference>
<proteinExistence type="predicted"/>
<dbReference type="AlphaFoldDB" id="I0Z7A3"/>
<evidence type="ECO:0000256" key="3">
    <source>
        <dbReference type="ARBA" id="ARBA00022737"/>
    </source>
</evidence>
<dbReference type="PANTHER" id="PTHR44080">
    <property type="entry name" value="E3 UBIQUITIN-PROTEIN LIGASE COP1"/>
    <property type="match status" value="1"/>
</dbReference>
<evidence type="ECO:0000256" key="8">
    <source>
        <dbReference type="SAM" id="MobiDB-lite"/>
    </source>
</evidence>
<dbReference type="PROSITE" id="PS00678">
    <property type="entry name" value="WD_REPEATS_1"/>
    <property type="match status" value="1"/>
</dbReference>
<evidence type="ECO:0000313" key="11">
    <source>
        <dbReference type="Proteomes" id="UP000007264"/>
    </source>
</evidence>
<evidence type="ECO:0000256" key="5">
    <source>
        <dbReference type="ARBA" id="ARBA00022833"/>
    </source>
</evidence>
<feature type="domain" description="RING-type" evidence="9">
    <location>
        <begin position="12"/>
        <end position="34"/>
    </location>
</feature>
<dbReference type="PRINTS" id="PR00320">
    <property type="entry name" value="GPROTEINBRPT"/>
</dbReference>
<evidence type="ECO:0000256" key="6">
    <source>
        <dbReference type="PROSITE-ProRule" id="PRU00175"/>
    </source>
</evidence>
<dbReference type="KEGG" id="csl:COCSUDRAFT_52365"/>
<dbReference type="PROSITE" id="PS00518">
    <property type="entry name" value="ZF_RING_1"/>
    <property type="match status" value="1"/>
</dbReference>
<dbReference type="Proteomes" id="UP000007264">
    <property type="component" value="Unassembled WGS sequence"/>
</dbReference>
<keyword evidence="11" id="KW-1185">Reference proteome</keyword>
<dbReference type="PROSITE" id="PS50294">
    <property type="entry name" value="WD_REPEATS_REGION"/>
    <property type="match status" value="2"/>
</dbReference>
<keyword evidence="1 7" id="KW-0853">WD repeat</keyword>
<dbReference type="OrthoDB" id="273771at2759"/>
<dbReference type="InterPro" id="IPR036322">
    <property type="entry name" value="WD40_repeat_dom_sf"/>
</dbReference>
<evidence type="ECO:0000256" key="2">
    <source>
        <dbReference type="ARBA" id="ARBA00022723"/>
    </source>
</evidence>
<dbReference type="InterPro" id="IPR015943">
    <property type="entry name" value="WD40/YVTN_repeat-like_dom_sf"/>
</dbReference>
<keyword evidence="2" id="KW-0479">Metal-binding</keyword>
<feature type="repeat" description="WD" evidence="7">
    <location>
        <begin position="404"/>
        <end position="444"/>
    </location>
</feature>
<dbReference type="GeneID" id="17044532"/>
<dbReference type="InterPro" id="IPR019775">
    <property type="entry name" value="WD40_repeat_CS"/>
</dbReference>
<protein>
    <submittedName>
        <fullName evidence="10">WD40 repeat-like protein</fullName>
    </submittedName>
</protein>
<accession>I0Z7A3</accession>
<dbReference type="InterPro" id="IPR042755">
    <property type="entry name" value="COP1"/>
</dbReference>
<dbReference type="Gene3D" id="3.30.40.10">
    <property type="entry name" value="Zinc/RING finger domain, C3HC4 (zinc finger)"/>
    <property type="match status" value="1"/>
</dbReference>
<evidence type="ECO:0000313" key="10">
    <source>
        <dbReference type="EMBL" id="EIE26522.1"/>
    </source>
</evidence>
<dbReference type="InterPro" id="IPR018957">
    <property type="entry name" value="Znf_C3HC4_RING-type"/>
</dbReference>
<dbReference type="RefSeq" id="XP_005651066.1">
    <property type="nucleotide sequence ID" value="XM_005651009.1"/>
</dbReference>
<keyword evidence="4 6" id="KW-0863">Zinc-finger</keyword>
<dbReference type="InterPro" id="IPR001680">
    <property type="entry name" value="WD40_rpt"/>
</dbReference>
<evidence type="ECO:0000259" key="9">
    <source>
        <dbReference type="PROSITE" id="PS50089"/>
    </source>
</evidence>
<dbReference type="GO" id="GO:0043161">
    <property type="term" value="P:proteasome-mediated ubiquitin-dependent protein catabolic process"/>
    <property type="evidence" value="ECO:0007669"/>
    <property type="project" value="TreeGrafter"/>
</dbReference>
<dbReference type="PROSITE" id="PS50089">
    <property type="entry name" value="ZF_RING_2"/>
    <property type="match status" value="1"/>
</dbReference>
<dbReference type="Pfam" id="PF00400">
    <property type="entry name" value="WD40"/>
    <property type="match status" value="3"/>
</dbReference>
<gene>
    <name evidence="10" type="ORF">COCSUDRAFT_52365</name>
</gene>
<sequence length="533" mass="58740">MSLLRDPFVTACGHTFCCSCLTTHLNARSTCPSCAQYLIKDSTFPNFMLSKVVARAAAAEEREKKPVAQKMVEDIREDRCKLSLQDVNTLLQCLWEKREAMEQQEAEASLQLLLQFLHHARARKRRVVSQFDDLQNCYMKLRRGESGSEGQRDGASEEGDAAEGMREMVVGGNVNARKLELVQAGEGAVGPVLAPDGLAEFSRMLSVFTHCSKLKVVAELPRASARQQAAILSSIEFDRDRAVFATAGVSKRISLFDYANVLAHPHVQQHCPAAELVTRSKLSCLSWNKYVRSHIISSDYEGCVTLWDVDTQATVNEYEAHDKRIWSVDYSTADPLLFVSGSDDGFIKVWSTNQAAAAVAIDMRANVCCVKYNPASAHEIAVGSADHSVHLYDLRNVSAPVHVFAGHRKAVSYVRYLSSTEVVSASTDSTLRLWNTQTLSQTRRFSGHVNEKNFVGLSVDSEFIACGSETDEVYVYYRALAKPIAKRVFSGPTASGQASEGSQFISAVCWKPQAQVLLAANSQGCIKLMQLTS</sequence>
<keyword evidence="5" id="KW-0862">Zinc</keyword>
<evidence type="ECO:0000256" key="1">
    <source>
        <dbReference type="ARBA" id="ARBA00022574"/>
    </source>
</evidence>
<name>I0Z7A3_COCSC</name>
<dbReference type="Pfam" id="PF00097">
    <property type="entry name" value="zf-C3HC4"/>
    <property type="match status" value="1"/>
</dbReference>
<keyword evidence="3" id="KW-0677">Repeat</keyword>
<dbReference type="GO" id="GO:0061630">
    <property type="term" value="F:ubiquitin protein ligase activity"/>
    <property type="evidence" value="ECO:0007669"/>
    <property type="project" value="InterPro"/>
</dbReference>
<dbReference type="Gene3D" id="2.130.10.10">
    <property type="entry name" value="YVTN repeat-like/Quinoprotein amine dehydrogenase"/>
    <property type="match status" value="1"/>
</dbReference>